<gene>
    <name evidence="11" type="ORF">CPB83DRAFT_842047</name>
</gene>
<dbReference type="GO" id="GO:0030286">
    <property type="term" value="C:dynein complex"/>
    <property type="evidence" value="ECO:0007669"/>
    <property type="project" value="UniProtKB-KW"/>
</dbReference>
<dbReference type="Gene3D" id="2.30.30.190">
    <property type="entry name" value="CAP Gly-rich-like domain"/>
    <property type="match status" value="1"/>
</dbReference>
<dbReference type="PROSITE" id="PS00845">
    <property type="entry name" value="CAP_GLY_1"/>
    <property type="match status" value="1"/>
</dbReference>
<comment type="similarity">
    <text evidence="2">Belongs to the dynactin 150 kDa subunit family.</text>
</comment>
<dbReference type="GO" id="GO:0005938">
    <property type="term" value="C:cell cortex"/>
    <property type="evidence" value="ECO:0007669"/>
    <property type="project" value="TreeGrafter"/>
</dbReference>
<dbReference type="InterPro" id="IPR022157">
    <property type="entry name" value="Dynactin"/>
</dbReference>
<dbReference type="PANTHER" id="PTHR18916">
    <property type="entry name" value="DYNACTIN 1-RELATED MICROTUBULE-BINDING"/>
    <property type="match status" value="1"/>
</dbReference>
<feature type="region of interest" description="Disordered" evidence="9">
    <location>
        <begin position="78"/>
        <end position="234"/>
    </location>
</feature>
<feature type="region of interest" description="Disordered" evidence="9">
    <location>
        <begin position="1121"/>
        <end position="1151"/>
    </location>
</feature>
<dbReference type="InterPro" id="IPR036859">
    <property type="entry name" value="CAP-Gly_dom_sf"/>
</dbReference>
<feature type="coiled-coil region" evidence="8">
    <location>
        <begin position="952"/>
        <end position="1059"/>
    </location>
</feature>
<dbReference type="GO" id="GO:0035371">
    <property type="term" value="C:microtubule plus-end"/>
    <property type="evidence" value="ECO:0007669"/>
    <property type="project" value="TreeGrafter"/>
</dbReference>
<evidence type="ECO:0000256" key="8">
    <source>
        <dbReference type="SAM" id="Coils"/>
    </source>
</evidence>
<evidence type="ECO:0000256" key="1">
    <source>
        <dbReference type="ARBA" id="ARBA00004245"/>
    </source>
</evidence>
<dbReference type="OrthoDB" id="2130750at2759"/>
<dbReference type="InterPro" id="IPR000938">
    <property type="entry name" value="CAP-Gly_domain"/>
</dbReference>
<dbReference type="AlphaFoldDB" id="A0A9P6EUI5"/>
<dbReference type="Gene3D" id="1.10.287.1490">
    <property type="match status" value="1"/>
</dbReference>
<dbReference type="Pfam" id="PF01302">
    <property type="entry name" value="CAP_GLY"/>
    <property type="match status" value="1"/>
</dbReference>
<name>A0A9P6EUI5_9AGAR</name>
<comment type="subcellular location">
    <subcellularLocation>
        <location evidence="1">Cytoplasm</location>
        <location evidence="1">Cytoskeleton</location>
    </subcellularLocation>
</comment>
<feature type="coiled-coil region" evidence="8">
    <location>
        <begin position="275"/>
        <end position="557"/>
    </location>
</feature>
<keyword evidence="4" id="KW-0493">Microtubule</keyword>
<dbReference type="GO" id="GO:0031122">
    <property type="term" value="P:cytoplasmic microtubule organization"/>
    <property type="evidence" value="ECO:0007669"/>
    <property type="project" value="TreeGrafter"/>
</dbReference>
<dbReference type="Proteomes" id="UP000807306">
    <property type="component" value="Unassembled WGS sequence"/>
</dbReference>
<keyword evidence="5" id="KW-0243">Dynein</keyword>
<accession>A0A9P6EUI5</accession>
<evidence type="ECO:0000259" key="10">
    <source>
        <dbReference type="PROSITE" id="PS50245"/>
    </source>
</evidence>
<evidence type="ECO:0000256" key="2">
    <source>
        <dbReference type="ARBA" id="ARBA00011010"/>
    </source>
</evidence>
<evidence type="ECO:0000313" key="12">
    <source>
        <dbReference type="Proteomes" id="UP000807306"/>
    </source>
</evidence>
<evidence type="ECO:0000256" key="5">
    <source>
        <dbReference type="ARBA" id="ARBA00023017"/>
    </source>
</evidence>
<dbReference type="GO" id="GO:0005634">
    <property type="term" value="C:nucleus"/>
    <property type="evidence" value="ECO:0007669"/>
    <property type="project" value="TreeGrafter"/>
</dbReference>
<feature type="compositionally biased region" description="Pro residues" evidence="9">
    <location>
        <begin position="212"/>
        <end position="224"/>
    </location>
</feature>
<proteinExistence type="inferred from homology"/>
<dbReference type="PROSITE" id="PS50245">
    <property type="entry name" value="CAP_GLY_2"/>
    <property type="match status" value="1"/>
</dbReference>
<sequence>MADEGPPLGTVATTVQGLKGVVRFKGRTSFAEGKWIGIELFEAKGKNNGSIKGVKYFTCPPDHGIFVKPSAISETHGLEMDASKPPPTTRPATGHQRTPSAGGLLRSSSFKTAPSSEASTRAGSPARPAISTAIQRGHGRSNSITKPPVSPTKLASTTTLQPRKSLLVRPTAATQESSPPSPRLGGITMDASAPFTKRTSSPLSLPPVQFSPLPPASPKPPSRPATPIALPRDDAELQELRKKVSYLETRRAEEAIRIRELQGRIDEAEEWVSHRPKIQNKLKSLQTELAETRREMADAKQLAQLSEGRVVDAHEQLEMVMLDKEVAEERAELAESELEDVKERLAIAEVELDVMKEEGEAAKDGPAKDSLAYIQLEKQNERLKEALIKLRDMTQETDQDQRRRINEMEKDVANYEELQASYDETLIKLSNAENNIEDLKLQLDDALGAEDMLVRLTERNLMLGEKIEEMRITIEDLEALKELSDELEENHTETEKQLHEDIEVRDTQIREQQRKLDSLEEACSDYEGTIQQFRELVQQLQSDLEQLRTQTQTAQTESATAVSQAANVLSLNHKLRSSAQKNLARNIDLEVKSLEAKECRELLGIVQPYLPQLYVESDSDATSCYLFFRRLAYKTDLINNVVGQVHNLPEALNGDVSDTLVGVCEMRSRVSGVANLCKRFAAVLRRCDVETFLNMGRLYPEIAPLEKRVDMHIDLLRRDEFRVMECVSDIAKIHAQFEHLAGAYFANFDTDLVERELGSIISFDHDLDMFAASIGLARTSVAGIIKEDDVVLDLGGYDIEQEFFEPLNGLLTRCKSAKTLSRKMIKRLEDLAQDSSAVRAHLVSQMHSLNNLSEELINFGISLAQQIMPHLKNVRSSKISFQLTTILGVVKSCATSTVAKDLKPGSSPWEAVGNAIGHVIEESNKLVQPISEVENVLKITGTAPWVTRITEIKAALAVNVEAERKVATLNDEIQALARSVRSKDQNIQESSVKIELMERRLEAVKKQADTIVELETELSKARKQERAYEEAMEQLHADLDALDKENARLQTLTAGQERQPNGPQVPEPENVAVEGSLETSHLLEQIEALRGTVRFLRMENSYLKGHDLLREIEALPPLAKPVVREPTPPLIASGNSDTEDSDDESSAPPTLFSLSTETKRLYRDVMKFSSSPKVVDLSTLNAKRAEANGGRVWMPRKQMPAHQVMERRKEGERLSQRVNGLLERASALTASL</sequence>
<dbReference type="GO" id="GO:0051010">
    <property type="term" value="F:microtubule plus-end binding"/>
    <property type="evidence" value="ECO:0007669"/>
    <property type="project" value="TreeGrafter"/>
</dbReference>
<keyword evidence="3" id="KW-0963">Cytoplasm</keyword>
<protein>
    <submittedName>
        <fullName evidence="11">Dynein associated protein-domain-containing protein</fullName>
    </submittedName>
</protein>
<evidence type="ECO:0000313" key="11">
    <source>
        <dbReference type="EMBL" id="KAF9535611.1"/>
    </source>
</evidence>
<evidence type="ECO:0000256" key="9">
    <source>
        <dbReference type="SAM" id="MobiDB-lite"/>
    </source>
</evidence>
<keyword evidence="12" id="KW-1185">Reference proteome</keyword>
<feature type="compositionally biased region" description="Polar residues" evidence="9">
    <location>
        <begin position="106"/>
        <end position="122"/>
    </location>
</feature>
<dbReference type="Pfam" id="PF12455">
    <property type="entry name" value="Dynactin"/>
    <property type="match status" value="1"/>
</dbReference>
<dbReference type="PANTHER" id="PTHR18916:SF85">
    <property type="entry name" value="TUBULIN-FOLDING COFACTOR B"/>
    <property type="match status" value="1"/>
</dbReference>
<evidence type="ECO:0000256" key="4">
    <source>
        <dbReference type="ARBA" id="ARBA00022701"/>
    </source>
</evidence>
<keyword evidence="7" id="KW-0206">Cytoskeleton</keyword>
<organism evidence="11 12">
    <name type="scientific">Crepidotus variabilis</name>
    <dbReference type="NCBI Taxonomy" id="179855"/>
    <lineage>
        <taxon>Eukaryota</taxon>
        <taxon>Fungi</taxon>
        <taxon>Dikarya</taxon>
        <taxon>Basidiomycota</taxon>
        <taxon>Agaricomycotina</taxon>
        <taxon>Agaricomycetes</taxon>
        <taxon>Agaricomycetidae</taxon>
        <taxon>Agaricales</taxon>
        <taxon>Agaricineae</taxon>
        <taxon>Crepidotaceae</taxon>
        <taxon>Crepidotus</taxon>
    </lineage>
</organism>
<feature type="domain" description="CAP-Gly" evidence="10">
    <location>
        <begin position="26"/>
        <end position="68"/>
    </location>
</feature>
<keyword evidence="6 8" id="KW-0175">Coiled coil</keyword>
<dbReference type="SUPFAM" id="SSF74924">
    <property type="entry name" value="Cap-Gly domain"/>
    <property type="match status" value="1"/>
</dbReference>
<dbReference type="SMART" id="SM01052">
    <property type="entry name" value="CAP_GLY"/>
    <property type="match status" value="1"/>
</dbReference>
<dbReference type="EMBL" id="MU157824">
    <property type="protein sequence ID" value="KAF9535611.1"/>
    <property type="molecule type" value="Genomic_DNA"/>
</dbReference>
<evidence type="ECO:0000256" key="3">
    <source>
        <dbReference type="ARBA" id="ARBA00022490"/>
    </source>
</evidence>
<comment type="caution">
    <text evidence="11">The sequence shown here is derived from an EMBL/GenBank/DDBJ whole genome shotgun (WGS) entry which is preliminary data.</text>
</comment>
<evidence type="ECO:0000256" key="6">
    <source>
        <dbReference type="ARBA" id="ARBA00023054"/>
    </source>
</evidence>
<feature type="compositionally biased region" description="Polar residues" evidence="9">
    <location>
        <begin position="153"/>
        <end position="162"/>
    </location>
</feature>
<evidence type="ECO:0000256" key="7">
    <source>
        <dbReference type="ARBA" id="ARBA00023212"/>
    </source>
</evidence>
<reference evidence="11" key="1">
    <citation type="submission" date="2020-11" db="EMBL/GenBank/DDBJ databases">
        <authorList>
            <consortium name="DOE Joint Genome Institute"/>
            <person name="Ahrendt S."/>
            <person name="Riley R."/>
            <person name="Andreopoulos W."/>
            <person name="Labutti K."/>
            <person name="Pangilinan J."/>
            <person name="Ruiz-Duenas F.J."/>
            <person name="Barrasa J.M."/>
            <person name="Sanchez-Garcia M."/>
            <person name="Camarero S."/>
            <person name="Miyauchi S."/>
            <person name="Serrano A."/>
            <person name="Linde D."/>
            <person name="Babiker R."/>
            <person name="Drula E."/>
            <person name="Ayuso-Fernandez I."/>
            <person name="Pacheco R."/>
            <person name="Padilla G."/>
            <person name="Ferreira P."/>
            <person name="Barriuso J."/>
            <person name="Kellner H."/>
            <person name="Castanera R."/>
            <person name="Alfaro M."/>
            <person name="Ramirez L."/>
            <person name="Pisabarro A.G."/>
            <person name="Kuo A."/>
            <person name="Tritt A."/>
            <person name="Lipzen A."/>
            <person name="He G."/>
            <person name="Yan M."/>
            <person name="Ng V."/>
            <person name="Cullen D."/>
            <person name="Martin F."/>
            <person name="Rosso M.-N."/>
            <person name="Henrissat B."/>
            <person name="Hibbett D."/>
            <person name="Martinez A.T."/>
            <person name="Grigoriev I.V."/>
        </authorList>
    </citation>
    <scope>NUCLEOTIDE SEQUENCE</scope>
    <source>
        <strain evidence="11">CBS 506.95</strain>
    </source>
</reference>